<feature type="transmembrane region" description="Helical" evidence="1">
    <location>
        <begin position="31"/>
        <end position="49"/>
    </location>
</feature>
<dbReference type="KEGG" id="cap:CLDAP_09550"/>
<keyword evidence="1" id="KW-1133">Transmembrane helix</keyword>
<keyword evidence="1" id="KW-0812">Transmembrane</keyword>
<feature type="transmembrane region" description="Helical" evidence="1">
    <location>
        <begin position="56"/>
        <end position="78"/>
    </location>
</feature>
<protein>
    <submittedName>
        <fullName evidence="2">Uncharacterized protein</fullName>
    </submittedName>
</protein>
<dbReference type="HOGENOM" id="CLU_1515162_0_0_0"/>
<accession>I0I157</accession>
<feature type="transmembrane region" description="Helical" evidence="1">
    <location>
        <begin position="7"/>
        <end position="25"/>
    </location>
</feature>
<keyword evidence="3" id="KW-1185">Reference proteome</keyword>
<dbReference type="AlphaFoldDB" id="I0I157"/>
<reference evidence="2 3" key="1">
    <citation type="submission" date="2012-02" db="EMBL/GenBank/DDBJ databases">
        <title>Complete genome sequence of Caldilinea aerophila DSM 14535 (= NBRC 102666).</title>
        <authorList>
            <person name="Oguchi A."/>
            <person name="Hosoyama A."/>
            <person name="Sekine M."/>
            <person name="Fukai R."/>
            <person name="Kato Y."/>
            <person name="Nakamura S."/>
            <person name="Hanada S."/>
            <person name="Yamazaki S."/>
            <person name="Fujita N."/>
        </authorList>
    </citation>
    <scope>NUCLEOTIDE SEQUENCE [LARGE SCALE GENOMIC DNA]</scope>
    <source>
        <strain evidence="3">DSM 14535 / JCM 11387 / NBRC 104270 / STL-6-O1</strain>
    </source>
</reference>
<organism evidence="2 3">
    <name type="scientific">Caldilinea aerophila (strain DSM 14535 / JCM 11387 / NBRC 104270 / STL-6-O1)</name>
    <dbReference type="NCBI Taxonomy" id="926550"/>
    <lineage>
        <taxon>Bacteria</taxon>
        <taxon>Bacillati</taxon>
        <taxon>Chloroflexota</taxon>
        <taxon>Caldilineae</taxon>
        <taxon>Caldilineales</taxon>
        <taxon>Caldilineaceae</taxon>
        <taxon>Caldilinea</taxon>
    </lineage>
</organism>
<dbReference type="STRING" id="926550.CLDAP_09550"/>
<proteinExistence type="predicted"/>
<dbReference type="Proteomes" id="UP000007880">
    <property type="component" value="Chromosome"/>
</dbReference>
<feature type="transmembrane region" description="Helical" evidence="1">
    <location>
        <begin position="118"/>
        <end position="140"/>
    </location>
</feature>
<feature type="transmembrane region" description="Helical" evidence="1">
    <location>
        <begin position="146"/>
        <end position="168"/>
    </location>
</feature>
<evidence type="ECO:0000313" key="3">
    <source>
        <dbReference type="Proteomes" id="UP000007880"/>
    </source>
</evidence>
<dbReference type="EMBL" id="AP012337">
    <property type="protein sequence ID" value="BAL98994.1"/>
    <property type="molecule type" value="Genomic_DNA"/>
</dbReference>
<gene>
    <name evidence="2" type="ordered locus">CLDAP_09550</name>
</gene>
<feature type="transmembrane region" description="Helical" evidence="1">
    <location>
        <begin position="90"/>
        <end position="111"/>
    </location>
</feature>
<keyword evidence="1" id="KW-0472">Membrane</keyword>
<name>I0I157_CALAS</name>
<sequence length="177" mass="19878">MFIGAKGIVLVQFMLGGILFEFWAFRWIVSLMLIWGLFMSGVGLLNWGGGRQAAEFLMLLFGWLYWAASLVFYSYMSYEQIRNGLPLESLTGLFLLFVMCAGTGLWCMLSVSAKTLRWVAYSYGFASLVIVLLIIQKYLFHNAAGGASVFLAETLLLSISALMFVGLLRFSRRMSEP</sequence>
<evidence type="ECO:0000313" key="2">
    <source>
        <dbReference type="EMBL" id="BAL98994.1"/>
    </source>
</evidence>
<evidence type="ECO:0000256" key="1">
    <source>
        <dbReference type="SAM" id="Phobius"/>
    </source>
</evidence>